<proteinExistence type="predicted"/>
<keyword evidence="4" id="KW-1185">Reference proteome</keyword>
<dbReference type="EMBL" id="QLLN01000005">
    <property type="protein sequence ID" value="RAJ10299.1"/>
    <property type="molecule type" value="Genomic_DNA"/>
</dbReference>
<keyword evidence="1" id="KW-1133">Transmembrane helix</keyword>
<evidence type="ECO:0000313" key="3">
    <source>
        <dbReference type="EMBL" id="RAJ10299.1"/>
    </source>
</evidence>
<evidence type="ECO:0000256" key="1">
    <source>
        <dbReference type="SAM" id="Phobius"/>
    </source>
</evidence>
<dbReference type="OrthoDB" id="5421551at2"/>
<evidence type="ECO:0000259" key="2">
    <source>
        <dbReference type="Pfam" id="PF09851"/>
    </source>
</evidence>
<gene>
    <name evidence="3" type="ORF">LV92_03048</name>
</gene>
<dbReference type="InterPro" id="IPR018649">
    <property type="entry name" value="SHOCT"/>
</dbReference>
<evidence type="ECO:0000313" key="4">
    <source>
        <dbReference type="Proteomes" id="UP000249696"/>
    </source>
</evidence>
<accession>A0A327R0A8</accession>
<dbReference type="AlphaFoldDB" id="A0A327R0A8"/>
<name>A0A327R0A8_9FLAO</name>
<protein>
    <submittedName>
        <fullName evidence="3">Putative membrane protein</fullName>
    </submittedName>
</protein>
<dbReference type="Pfam" id="PF09851">
    <property type="entry name" value="SHOCT"/>
    <property type="match status" value="1"/>
</dbReference>
<dbReference type="RefSeq" id="WP_111624431.1">
    <property type="nucleotide sequence ID" value="NZ_QLLN01000005.1"/>
</dbReference>
<feature type="transmembrane region" description="Helical" evidence="1">
    <location>
        <begin position="6"/>
        <end position="27"/>
    </location>
</feature>
<comment type="caution">
    <text evidence="3">The sequence shown here is derived from an EMBL/GenBank/DDBJ whole genome shotgun (WGS) entry which is preliminary data.</text>
</comment>
<sequence length="76" mass="9261">MFYNNGFFWGMHLIWWTIWFIFLWWIFFTPSSPSSTETKEDDLATTLKIRFAKGEITQVEYEELKRTLKSENETKP</sequence>
<reference evidence="3 4" key="1">
    <citation type="submission" date="2018-06" db="EMBL/GenBank/DDBJ databases">
        <title>Genomic Encyclopedia of Archaeal and Bacterial Type Strains, Phase II (KMG-II): from individual species to whole genera.</title>
        <authorList>
            <person name="Goeker M."/>
        </authorList>
    </citation>
    <scope>NUCLEOTIDE SEQUENCE [LARGE SCALE GENOMIC DNA]</scope>
    <source>
        <strain evidence="3 4">DSM 23522</strain>
    </source>
</reference>
<dbReference type="Proteomes" id="UP000249696">
    <property type="component" value="Unassembled WGS sequence"/>
</dbReference>
<keyword evidence="1" id="KW-0812">Transmembrane</keyword>
<organism evidence="3 4">
    <name type="scientific">Arenibacter echinorum</name>
    <dbReference type="NCBI Taxonomy" id="440515"/>
    <lineage>
        <taxon>Bacteria</taxon>
        <taxon>Pseudomonadati</taxon>
        <taxon>Bacteroidota</taxon>
        <taxon>Flavobacteriia</taxon>
        <taxon>Flavobacteriales</taxon>
        <taxon>Flavobacteriaceae</taxon>
        <taxon>Arenibacter</taxon>
    </lineage>
</organism>
<feature type="domain" description="SHOCT" evidence="2">
    <location>
        <begin position="46"/>
        <end position="68"/>
    </location>
</feature>
<keyword evidence="1" id="KW-0472">Membrane</keyword>